<accession>A0A841NDQ8</accession>
<dbReference type="EMBL" id="JACHLC010000001">
    <property type="protein sequence ID" value="MBB6369045.1"/>
    <property type="molecule type" value="Genomic_DNA"/>
</dbReference>
<keyword evidence="2" id="KW-0812">Transmembrane</keyword>
<evidence type="ECO:0000256" key="2">
    <source>
        <dbReference type="SAM" id="Phobius"/>
    </source>
</evidence>
<feature type="compositionally biased region" description="Basic and acidic residues" evidence="1">
    <location>
        <begin position="97"/>
        <end position="113"/>
    </location>
</feature>
<name>A0A841NDQ8_9FLAO</name>
<evidence type="ECO:0000256" key="1">
    <source>
        <dbReference type="SAM" id="MobiDB-lite"/>
    </source>
</evidence>
<gene>
    <name evidence="3" type="ORF">HNP36_000098</name>
</gene>
<dbReference type="RefSeq" id="WP_184161875.1">
    <property type="nucleotide sequence ID" value="NZ_JACHLC010000001.1"/>
</dbReference>
<dbReference type="AlphaFoldDB" id="A0A841NDQ8"/>
<reference evidence="3 4" key="1">
    <citation type="submission" date="2020-08" db="EMBL/GenBank/DDBJ databases">
        <title>Functional genomics of gut bacteria from endangered species of beetles.</title>
        <authorList>
            <person name="Carlos-Shanley C."/>
        </authorList>
    </citation>
    <scope>NUCLEOTIDE SEQUENCE [LARGE SCALE GENOMIC DNA]</scope>
    <source>
        <strain evidence="3 4">S00136</strain>
    </source>
</reference>
<evidence type="ECO:0000313" key="3">
    <source>
        <dbReference type="EMBL" id="MBB6369045.1"/>
    </source>
</evidence>
<protein>
    <submittedName>
        <fullName evidence="3">Uncharacterized protein</fullName>
    </submittedName>
</protein>
<organism evidence="3 4">
    <name type="scientific">Chryseobacterium shigense</name>
    <dbReference type="NCBI Taxonomy" id="297244"/>
    <lineage>
        <taxon>Bacteria</taxon>
        <taxon>Pseudomonadati</taxon>
        <taxon>Bacteroidota</taxon>
        <taxon>Flavobacteriia</taxon>
        <taxon>Flavobacteriales</taxon>
        <taxon>Weeksellaceae</taxon>
        <taxon>Chryseobacterium group</taxon>
        <taxon>Chryseobacterium</taxon>
    </lineage>
</organism>
<sequence>MVKKQIIKTFHPGYFLIIRRSLGFCYLFFCFTSFPSQTFIHNKNFLHSHKGTVIHIEQDSQTEAVIFIADKTEISGLENISSSKYIIKQKNTKLSDKAAKKRSSDKSVRKLTGDKMNSSSQVSTVHKTSPVIRNIFQPKSSEYFTTGSHFNNSAVIPAGNLNIKIAVLSAPYFNRFRNFSLDPSFEKKYLSLLIYKVLINNHTVRPPPCNAI</sequence>
<keyword evidence="4" id="KW-1185">Reference proteome</keyword>
<dbReference type="Proteomes" id="UP000589738">
    <property type="component" value="Unassembled WGS sequence"/>
</dbReference>
<evidence type="ECO:0000313" key="4">
    <source>
        <dbReference type="Proteomes" id="UP000589738"/>
    </source>
</evidence>
<keyword evidence="2" id="KW-1133">Transmembrane helix</keyword>
<feature type="transmembrane region" description="Helical" evidence="2">
    <location>
        <begin position="21"/>
        <end position="40"/>
    </location>
</feature>
<comment type="caution">
    <text evidence="3">The sequence shown here is derived from an EMBL/GenBank/DDBJ whole genome shotgun (WGS) entry which is preliminary data.</text>
</comment>
<feature type="region of interest" description="Disordered" evidence="1">
    <location>
        <begin position="97"/>
        <end position="123"/>
    </location>
</feature>
<keyword evidence="2" id="KW-0472">Membrane</keyword>
<proteinExistence type="predicted"/>